<gene>
    <name evidence="22" type="ORF">PECAL_2P26580</name>
</gene>
<evidence type="ECO:0000256" key="10">
    <source>
        <dbReference type="ARBA" id="ARBA00022737"/>
    </source>
</evidence>
<dbReference type="PANTHER" id="PTHR46512:SF9">
    <property type="entry name" value="PEPTIDYLPROLYL ISOMERASE"/>
    <property type="match status" value="1"/>
</dbReference>
<keyword evidence="13 18" id="KW-0697">Rotamase</keyword>
<keyword evidence="14" id="KW-0496">Mitochondrion</keyword>
<evidence type="ECO:0000256" key="12">
    <source>
        <dbReference type="ARBA" id="ARBA00022990"/>
    </source>
</evidence>
<keyword evidence="7" id="KW-0963">Cytoplasm</keyword>
<dbReference type="Pfam" id="PF00254">
    <property type="entry name" value="FKBP_C"/>
    <property type="match status" value="1"/>
</dbReference>
<comment type="caution">
    <text evidence="22">The sequence shown here is derived from an EMBL/GenBank/DDBJ whole genome shotgun (WGS) entry which is preliminary data.</text>
</comment>
<keyword evidence="15" id="KW-0206">Cytoskeleton</keyword>
<accession>A0A8J2WV36</accession>
<keyword evidence="17" id="KW-0539">Nucleus</keyword>
<comment type="catalytic activity">
    <reaction evidence="1 18">
        <text>[protein]-peptidylproline (omega=180) = [protein]-peptidylproline (omega=0)</text>
        <dbReference type="Rhea" id="RHEA:16237"/>
        <dbReference type="Rhea" id="RHEA-COMP:10747"/>
        <dbReference type="Rhea" id="RHEA-COMP:10748"/>
        <dbReference type="ChEBI" id="CHEBI:83833"/>
        <dbReference type="ChEBI" id="CHEBI:83834"/>
        <dbReference type="EC" id="5.2.1.8"/>
    </reaction>
</comment>
<evidence type="ECO:0000256" key="17">
    <source>
        <dbReference type="ARBA" id="ARBA00023242"/>
    </source>
</evidence>
<dbReference type="PROSITE" id="PS50005">
    <property type="entry name" value="TPR"/>
    <property type="match status" value="1"/>
</dbReference>
<dbReference type="AlphaFoldDB" id="A0A8J2WV36"/>
<keyword evidence="11 19" id="KW-0802">TPR repeat</keyword>
<evidence type="ECO:0000256" key="3">
    <source>
        <dbReference type="ARBA" id="ARBA00004173"/>
    </source>
</evidence>
<comment type="subcellular location">
    <subcellularLocation>
        <location evidence="4">Cytoplasm</location>
        <location evidence="4">Cytoskeleton</location>
    </subcellularLocation>
    <subcellularLocation>
        <location evidence="5">Cytoplasm</location>
        <location evidence="5">Cytosol</location>
    </subcellularLocation>
    <subcellularLocation>
        <location evidence="3">Mitochondrion</location>
    </subcellularLocation>
    <subcellularLocation>
        <location evidence="2">Nucleus</location>
    </subcellularLocation>
</comment>
<dbReference type="InterPro" id="IPR011990">
    <property type="entry name" value="TPR-like_helical_dom_sf"/>
</dbReference>
<keyword evidence="6" id="KW-0488">Methylation</keyword>
<evidence type="ECO:0000256" key="18">
    <source>
        <dbReference type="PROSITE-ProRule" id="PRU00277"/>
    </source>
</evidence>
<evidence type="ECO:0000259" key="21">
    <source>
        <dbReference type="PROSITE" id="PS50059"/>
    </source>
</evidence>
<sequence length="556" mass="60834">MAAKPEDIMGDGSILKTIIKAGTGEEKPAWGNKVKVHYVGTLTSNGEKFDSSRDRNSPFDFQVGSGVITGWSEAVPTMLLGEIAKFTISSEKAYGPGGSPPKIPPNASLDFEIELLSFTDREDVLQDGTLMKKQLGKPDEDSWVTPNANCDVEFKLTIAGGDEHAVSWPAGTGCPHGLPPRLREGLFEMRKGETCSFLLPKDAPGVDYEVTLVSWVENEECVSGDDGAVVKRIERDKTIGKDDWKCPHDLDTVHMRGKVWVDGDEAKCVDYGEIPPNTDGSQDASVYVVDEDLTTSTGSAVCPGIDAVVKKLRVGEISTAIIRKDYGFKEGPLAGQPLRCRLELVKIDPQTPNWEIKTTELKIEAVNAKRCLGNAWVARNDIPRAIRRYGAAIEIGDSDYDIVDEDEKRRLREAVSACKLNRAMCHLKVKNYQDCLKDCSDVLDIDSTSVKALFRQGKCYLALDKWDAAKESFRKVLELDDGNMEARRGLQSVRVKMQAQKEKEKKLYAGKKLFDGKDRPAPKKAPASACCDASAPDGSCCPPPPPEAAAPPPAEQ</sequence>
<evidence type="ECO:0000256" key="4">
    <source>
        <dbReference type="ARBA" id="ARBA00004245"/>
    </source>
</evidence>
<reference evidence="22" key="1">
    <citation type="submission" date="2021-11" db="EMBL/GenBank/DDBJ databases">
        <authorList>
            <consortium name="Genoscope - CEA"/>
            <person name="William W."/>
        </authorList>
    </citation>
    <scope>NUCLEOTIDE SEQUENCE</scope>
</reference>
<dbReference type="InterPro" id="IPR050754">
    <property type="entry name" value="FKBP4/5/8-like"/>
</dbReference>
<dbReference type="GO" id="GO:0005874">
    <property type="term" value="C:microtubule"/>
    <property type="evidence" value="ECO:0007669"/>
    <property type="project" value="UniProtKB-KW"/>
</dbReference>
<dbReference type="InterPro" id="IPR046357">
    <property type="entry name" value="PPIase_dom_sf"/>
</dbReference>
<dbReference type="Proteomes" id="UP000789595">
    <property type="component" value="Unassembled WGS sequence"/>
</dbReference>
<feature type="repeat" description="TPR" evidence="19">
    <location>
        <begin position="450"/>
        <end position="483"/>
    </location>
</feature>
<dbReference type="GO" id="GO:0005829">
    <property type="term" value="C:cytosol"/>
    <property type="evidence" value="ECO:0007669"/>
    <property type="project" value="UniProtKB-SubCell"/>
</dbReference>
<dbReference type="OrthoDB" id="433738at2759"/>
<dbReference type="InterPro" id="IPR013105">
    <property type="entry name" value="TPR_2"/>
</dbReference>
<dbReference type="EC" id="5.2.1.8" evidence="18"/>
<dbReference type="PROSITE" id="PS50059">
    <property type="entry name" value="FKBP_PPIASE"/>
    <property type="match status" value="1"/>
</dbReference>
<evidence type="ECO:0000256" key="19">
    <source>
        <dbReference type="PROSITE-ProRule" id="PRU00339"/>
    </source>
</evidence>
<evidence type="ECO:0000256" key="16">
    <source>
        <dbReference type="ARBA" id="ARBA00023235"/>
    </source>
</evidence>
<evidence type="ECO:0000256" key="15">
    <source>
        <dbReference type="ARBA" id="ARBA00023212"/>
    </source>
</evidence>
<dbReference type="GO" id="GO:0003755">
    <property type="term" value="F:peptidyl-prolyl cis-trans isomerase activity"/>
    <property type="evidence" value="ECO:0007669"/>
    <property type="project" value="UniProtKB-KW"/>
</dbReference>
<keyword evidence="16 18" id="KW-0413">Isomerase</keyword>
<evidence type="ECO:0000256" key="8">
    <source>
        <dbReference type="ARBA" id="ARBA00022553"/>
    </source>
</evidence>
<evidence type="ECO:0000256" key="5">
    <source>
        <dbReference type="ARBA" id="ARBA00004514"/>
    </source>
</evidence>
<dbReference type="Gene3D" id="3.10.50.40">
    <property type="match status" value="2"/>
</dbReference>
<keyword evidence="10" id="KW-0677">Repeat</keyword>
<evidence type="ECO:0000256" key="2">
    <source>
        <dbReference type="ARBA" id="ARBA00004123"/>
    </source>
</evidence>
<protein>
    <recommendedName>
        <fullName evidence="18">peptidylprolyl isomerase</fullName>
        <ecNumber evidence="18">5.2.1.8</ecNumber>
    </recommendedName>
</protein>
<dbReference type="GO" id="GO:0005739">
    <property type="term" value="C:mitochondrion"/>
    <property type="evidence" value="ECO:0007669"/>
    <property type="project" value="UniProtKB-SubCell"/>
</dbReference>
<evidence type="ECO:0000313" key="23">
    <source>
        <dbReference type="Proteomes" id="UP000789595"/>
    </source>
</evidence>
<keyword evidence="8" id="KW-0597">Phosphoprotein</keyword>
<keyword evidence="9" id="KW-0493">Microtubule</keyword>
<dbReference type="SUPFAM" id="SSF48452">
    <property type="entry name" value="TPR-like"/>
    <property type="match status" value="1"/>
</dbReference>
<feature type="compositionally biased region" description="Basic and acidic residues" evidence="20">
    <location>
        <begin position="509"/>
        <end position="521"/>
    </location>
</feature>
<evidence type="ECO:0000256" key="20">
    <source>
        <dbReference type="SAM" id="MobiDB-lite"/>
    </source>
</evidence>
<evidence type="ECO:0000256" key="6">
    <source>
        <dbReference type="ARBA" id="ARBA00022481"/>
    </source>
</evidence>
<dbReference type="EMBL" id="CAKKNE010000002">
    <property type="protein sequence ID" value="CAH0369532.1"/>
    <property type="molecule type" value="Genomic_DNA"/>
</dbReference>
<evidence type="ECO:0000313" key="22">
    <source>
        <dbReference type="EMBL" id="CAH0369532.1"/>
    </source>
</evidence>
<evidence type="ECO:0000256" key="1">
    <source>
        <dbReference type="ARBA" id="ARBA00000971"/>
    </source>
</evidence>
<evidence type="ECO:0000256" key="9">
    <source>
        <dbReference type="ARBA" id="ARBA00022701"/>
    </source>
</evidence>
<dbReference type="PANTHER" id="PTHR46512">
    <property type="entry name" value="PEPTIDYLPROLYL ISOMERASE"/>
    <property type="match status" value="1"/>
</dbReference>
<dbReference type="InterPro" id="IPR001179">
    <property type="entry name" value="PPIase_FKBP_dom"/>
</dbReference>
<feature type="region of interest" description="Disordered" evidence="20">
    <location>
        <begin position="509"/>
        <end position="556"/>
    </location>
</feature>
<evidence type="ECO:0000256" key="14">
    <source>
        <dbReference type="ARBA" id="ARBA00023128"/>
    </source>
</evidence>
<dbReference type="Gene3D" id="1.25.40.10">
    <property type="entry name" value="Tetratricopeptide repeat domain"/>
    <property type="match status" value="1"/>
</dbReference>
<dbReference type="InterPro" id="IPR019734">
    <property type="entry name" value="TPR_rpt"/>
</dbReference>
<organism evidence="22 23">
    <name type="scientific">Pelagomonas calceolata</name>
    <dbReference type="NCBI Taxonomy" id="35677"/>
    <lineage>
        <taxon>Eukaryota</taxon>
        <taxon>Sar</taxon>
        <taxon>Stramenopiles</taxon>
        <taxon>Ochrophyta</taxon>
        <taxon>Pelagophyceae</taxon>
        <taxon>Pelagomonadales</taxon>
        <taxon>Pelagomonadaceae</taxon>
        <taxon>Pelagomonas</taxon>
    </lineage>
</organism>
<feature type="domain" description="PPIase FKBP-type" evidence="21">
    <location>
        <begin position="31"/>
        <end position="119"/>
    </location>
</feature>
<evidence type="ECO:0000256" key="11">
    <source>
        <dbReference type="ARBA" id="ARBA00022803"/>
    </source>
</evidence>
<keyword evidence="23" id="KW-1185">Reference proteome</keyword>
<proteinExistence type="predicted"/>
<evidence type="ECO:0000256" key="7">
    <source>
        <dbReference type="ARBA" id="ARBA00022490"/>
    </source>
</evidence>
<feature type="compositionally biased region" description="Pro residues" evidence="20">
    <location>
        <begin position="541"/>
        <end position="556"/>
    </location>
</feature>
<dbReference type="Pfam" id="PF07719">
    <property type="entry name" value="TPR_2"/>
    <property type="match status" value="1"/>
</dbReference>
<evidence type="ECO:0000256" key="13">
    <source>
        <dbReference type="ARBA" id="ARBA00023110"/>
    </source>
</evidence>
<dbReference type="GO" id="GO:0005634">
    <property type="term" value="C:nucleus"/>
    <property type="evidence" value="ECO:0007669"/>
    <property type="project" value="UniProtKB-SubCell"/>
</dbReference>
<dbReference type="SMART" id="SM00028">
    <property type="entry name" value="TPR"/>
    <property type="match status" value="3"/>
</dbReference>
<keyword evidence="12" id="KW-0007">Acetylation</keyword>
<feature type="compositionally biased region" description="Low complexity" evidence="20">
    <location>
        <begin position="524"/>
        <end position="540"/>
    </location>
</feature>
<dbReference type="SUPFAM" id="SSF54534">
    <property type="entry name" value="FKBP-like"/>
    <property type="match status" value="2"/>
</dbReference>
<name>A0A8J2WV36_9STRA</name>
<dbReference type="FunFam" id="3.10.50.40:FF:000006">
    <property type="entry name" value="Peptidyl-prolyl cis-trans isomerase"/>
    <property type="match status" value="1"/>
</dbReference>